<evidence type="ECO:0000313" key="6">
    <source>
        <dbReference type="Proteomes" id="UP000029878"/>
    </source>
</evidence>
<dbReference type="OrthoDB" id="5323038at2"/>
<sequence>MNITSATNLSYETMSVIMAGLFILMIIIVLLYVSLKEKESAKKFVRLEASIEDIYKEIYKIQKWIMENEKRTLDTKPNAESLKAVADLKADILSLQHGLQSDREYFEDKILVLEERLRSLGHFNAPSQQRNEKQILELFKNGYTIDAISKELRITKSEVEFVLKLSELHKGEIA</sequence>
<keyword evidence="1" id="KW-0472">Membrane</keyword>
<keyword evidence="1" id="KW-0812">Transmembrane</keyword>
<dbReference type="EMBL" id="JRPL02000004">
    <property type="protein sequence ID" value="TLD84155.1"/>
    <property type="molecule type" value="Genomic_DNA"/>
</dbReference>
<comment type="caution">
    <text evidence="3">The sequence shown here is derived from an EMBL/GenBank/DDBJ whole genome shotgun (WGS) entry which is preliminary data.</text>
</comment>
<organism evidence="3 6">
    <name type="scientific">Helicobacter trogontum</name>
    <dbReference type="NCBI Taxonomy" id="50960"/>
    <lineage>
        <taxon>Bacteria</taxon>
        <taxon>Pseudomonadati</taxon>
        <taxon>Campylobacterota</taxon>
        <taxon>Epsilonproteobacteria</taxon>
        <taxon>Campylobacterales</taxon>
        <taxon>Helicobacteraceae</taxon>
        <taxon>Helicobacter</taxon>
    </lineage>
</organism>
<name>A0A099VFV2_9HELI</name>
<gene>
    <name evidence="4" type="ORF">LS80_002330</name>
    <name evidence="3" type="ORF">LS81_002835</name>
    <name evidence="2" type="ORF">NHP164001_08120</name>
</gene>
<evidence type="ECO:0000313" key="4">
    <source>
        <dbReference type="EMBL" id="TLD99065.1"/>
    </source>
</evidence>
<dbReference type="Pfam" id="PF19610">
    <property type="entry name" value="DUF6115"/>
    <property type="match status" value="1"/>
</dbReference>
<feature type="transmembrane region" description="Helical" evidence="1">
    <location>
        <begin position="14"/>
        <end position="33"/>
    </location>
</feature>
<dbReference type="RefSeq" id="WP_034319880.1">
    <property type="nucleotide sequence ID" value="NZ_BAAFHN010000014.1"/>
</dbReference>
<keyword evidence="7" id="KW-1185">Reference proteome</keyword>
<reference evidence="5 6" key="1">
    <citation type="journal article" date="2014" name="Genome Announc.">
        <title>Draft genome sequences of eight enterohepatic helicobacter species isolated from both laboratory and wild rodents.</title>
        <authorList>
            <person name="Sheh A."/>
            <person name="Shen Z."/>
            <person name="Fox J.G."/>
        </authorList>
    </citation>
    <scope>NUCLEOTIDE SEQUENCE [LARGE SCALE GENOMIC DNA]</scope>
    <source>
        <strain evidence="4 5">ATCC 49310</strain>
        <strain evidence="3 6">ATCC 700114</strain>
    </source>
</reference>
<evidence type="ECO:0000313" key="5">
    <source>
        <dbReference type="Proteomes" id="UP000029861"/>
    </source>
</evidence>
<protein>
    <recommendedName>
        <fullName evidence="8">Helix-turn-helix domain-containing protein</fullName>
    </recommendedName>
</protein>
<dbReference type="Proteomes" id="UP000029878">
    <property type="component" value="Unassembled WGS sequence"/>
</dbReference>
<evidence type="ECO:0000313" key="2">
    <source>
        <dbReference type="EMBL" id="GAB0172796.1"/>
    </source>
</evidence>
<dbReference type="Proteomes" id="UP001562457">
    <property type="component" value="Unassembled WGS sequence"/>
</dbReference>
<dbReference type="EMBL" id="JRPK02000005">
    <property type="protein sequence ID" value="TLD99065.1"/>
    <property type="molecule type" value="Genomic_DNA"/>
</dbReference>
<accession>A0A099VFV2</accession>
<evidence type="ECO:0000256" key="1">
    <source>
        <dbReference type="SAM" id="Phobius"/>
    </source>
</evidence>
<proteinExistence type="predicted"/>
<reference evidence="4" key="2">
    <citation type="submission" date="2018-04" db="EMBL/GenBank/DDBJ databases">
        <authorList>
            <person name="Sheh A."/>
            <person name="Shen Z."/>
            <person name="Mannion A.J."/>
            <person name="Fox J.G."/>
        </authorList>
    </citation>
    <scope>NUCLEOTIDE SEQUENCE</scope>
    <source>
        <strain evidence="4">ATCC 49310</strain>
    </source>
</reference>
<evidence type="ECO:0000313" key="7">
    <source>
        <dbReference type="Proteomes" id="UP001562457"/>
    </source>
</evidence>
<reference evidence="2 7" key="3">
    <citation type="submission" date="2024-06" db="EMBL/GenBank/DDBJ databases">
        <title>Draft genome sequence of Helicobacter trogontum NHP16-4001.</title>
        <authorList>
            <person name="Rimbara E."/>
            <person name="Suzuki M."/>
        </authorList>
    </citation>
    <scope>NUCLEOTIDE SEQUENCE [LARGE SCALE GENOMIC DNA]</scope>
    <source>
        <strain evidence="2 7">NHP16-4001</strain>
    </source>
</reference>
<dbReference type="AlphaFoldDB" id="A0A099VFV2"/>
<evidence type="ECO:0008006" key="8">
    <source>
        <dbReference type="Google" id="ProtNLM"/>
    </source>
</evidence>
<dbReference type="EMBL" id="BAAFHN010000014">
    <property type="protein sequence ID" value="GAB0172796.1"/>
    <property type="molecule type" value="Genomic_DNA"/>
</dbReference>
<dbReference type="Proteomes" id="UP000029861">
    <property type="component" value="Unassembled WGS sequence"/>
</dbReference>
<evidence type="ECO:0000313" key="3">
    <source>
        <dbReference type="EMBL" id="TLD84155.1"/>
    </source>
</evidence>
<dbReference type="InterPro" id="IPR046118">
    <property type="entry name" value="DUF6115"/>
</dbReference>
<dbReference type="STRING" id="50960.LS81_08995"/>
<keyword evidence="1" id="KW-1133">Transmembrane helix</keyword>